<feature type="transmembrane region" description="Helical" evidence="6">
    <location>
        <begin position="49"/>
        <end position="68"/>
    </location>
</feature>
<keyword evidence="2" id="KW-1003">Cell membrane</keyword>
<evidence type="ECO:0000256" key="2">
    <source>
        <dbReference type="ARBA" id="ARBA00022475"/>
    </source>
</evidence>
<keyword evidence="3 6" id="KW-0812">Transmembrane</keyword>
<organism evidence="7 8">
    <name type="scientific">Marinomonas phaeophyticola</name>
    <dbReference type="NCBI Taxonomy" id="3004091"/>
    <lineage>
        <taxon>Bacteria</taxon>
        <taxon>Pseudomonadati</taxon>
        <taxon>Pseudomonadota</taxon>
        <taxon>Gammaproteobacteria</taxon>
        <taxon>Oceanospirillales</taxon>
        <taxon>Oceanospirillaceae</taxon>
        <taxon>Marinomonas</taxon>
    </lineage>
</organism>
<keyword evidence="4 6" id="KW-1133">Transmembrane helix</keyword>
<reference evidence="7" key="1">
    <citation type="submission" date="2022-12" db="EMBL/GenBank/DDBJ databases">
        <title>Marinomonas 15G1-11 sp. nov, isolated from marine algae.</title>
        <authorList>
            <person name="Butt M."/>
            <person name="Choi D.G."/>
            <person name="Kim J.M."/>
            <person name="Lee J.K."/>
            <person name="Baek J.H."/>
            <person name="Jeon C.O."/>
        </authorList>
    </citation>
    <scope>NUCLEOTIDE SEQUENCE</scope>
    <source>
        <strain evidence="7">15G1-11</strain>
    </source>
</reference>
<dbReference type="InterPro" id="IPR003740">
    <property type="entry name" value="YitT"/>
</dbReference>
<feature type="transmembrane region" description="Helical" evidence="6">
    <location>
        <begin position="152"/>
        <end position="177"/>
    </location>
</feature>
<dbReference type="Pfam" id="PF02588">
    <property type="entry name" value="YitT_membrane"/>
    <property type="match status" value="1"/>
</dbReference>
<dbReference type="Proteomes" id="UP001149719">
    <property type="component" value="Unassembled WGS sequence"/>
</dbReference>
<dbReference type="PANTHER" id="PTHR33545:SF5">
    <property type="entry name" value="UPF0750 MEMBRANE PROTEIN YITT"/>
    <property type="match status" value="1"/>
</dbReference>
<dbReference type="EMBL" id="JAPUBN010000013">
    <property type="protein sequence ID" value="MCZ2721512.1"/>
    <property type="molecule type" value="Genomic_DNA"/>
</dbReference>
<evidence type="ECO:0000313" key="7">
    <source>
        <dbReference type="EMBL" id="MCZ2721512.1"/>
    </source>
</evidence>
<protein>
    <submittedName>
        <fullName evidence="7">YitT family protein</fullName>
    </submittedName>
</protein>
<keyword evidence="8" id="KW-1185">Reference proteome</keyword>
<feature type="transmembrane region" description="Helical" evidence="6">
    <location>
        <begin position="74"/>
        <end position="94"/>
    </location>
</feature>
<evidence type="ECO:0000256" key="3">
    <source>
        <dbReference type="ARBA" id="ARBA00022692"/>
    </source>
</evidence>
<evidence type="ECO:0000256" key="4">
    <source>
        <dbReference type="ARBA" id="ARBA00022989"/>
    </source>
</evidence>
<evidence type="ECO:0000313" key="8">
    <source>
        <dbReference type="Proteomes" id="UP001149719"/>
    </source>
</evidence>
<feature type="transmembrane region" description="Helical" evidence="6">
    <location>
        <begin position="15"/>
        <end position="42"/>
    </location>
</feature>
<proteinExistence type="predicted"/>
<dbReference type="PANTHER" id="PTHR33545">
    <property type="entry name" value="UPF0750 MEMBRANE PROTEIN YITT-RELATED"/>
    <property type="match status" value="1"/>
</dbReference>
<feature type="transmembrane region" description="Helical" evidence="6">
    <location>
        <begin position="101"/>
        <end position="119"/>
    </location>
</feature>
<sequence length="201" mass="21988">MNMTHTWLSILEGCLLAALGLHILNSAGFLISGTAGISFLILQFSDFTFGQIFFLLNIPFYVLAWQTLGWRFTVRTFLSVSLLSGLSELLRLYVQVEMNPILAATFGGMLVGFGLIILFRHNSSLGGLNILAVYLERKFNIHASKTTLVADLLVIACAFSVLEIGSLAFSFLAFLILSSIIGRYHKSPAASQPPVPVLQES</sequence>
<name>A0ABT4JSZ1_9GAMM</name>
<dbReference type="RefSeq" id="WP_269124349.1">
    <property type="nucleotide sequence ID" value="NZ_JAPUBN010000013.1"/>
</dbReference>
<evidence type="ECO:0000256" key="6">
    <source>
        <dbReference type="SAM" id="Phobius"/>
    </source>
</evidence>
<gene>
    <name evidence="7" type="ORF">O1D97_07560</name>
</gene>
<comment type="subcellular location">
    <subcellularLocation>
        <location evidence="1">Cell membrane</location>
        <topology evidence="1">Multi-pass membrane protein</topology>
    </subcellularLocation>
</comment>
<comment type="caution">
    <text evidence="7">The sequence shown here is derived from an EMBL/GenBank/DDBJ whole genome shotgun (WGS) entry which is preliminary data.</text>
</comment>
<keyword evidence="5 6" id="KW-0472">Membrane</keyword>
<evidence type="ECO:0000256" key="1">
    <source>
        <dbReference type="ARBA" id="ARBA00004651"/>
    </source>
</evidence>
<accession>A0ABT4JSZ1</accession>
<evidence type="ECO:0000256" key="5">
    <source>
        <dbReference type="ARBA" id="ARBA00023136"/>
    </source>
</evidence>
<dbReference type="InterPro" id="IPR051461">
    <property type="entry name" value="UPF0750_membrane"/>
</dbReference>